<name>A0AAX0VD90_LATSK</name>
<dbReference type="PANTHER" id="PTHR39209:SF2">
    <property type="entry name" value="CYTOPLASMIC PROTEIN"/>
    <property type="match status" value="1"/>
</dbReference>
<dbReference type="RefSeq" id="WP_076631852.1">
    <property type="nucleotide sequence ID" value="NZ_CP016465.1"/>
</dbReference>
<dbReference type="InterPro" id="IPR005146">
    <property type="entry name" value="B3/B4_tRNA-bd"/>
</dbReference>
<feature type="domain" description="B3/B4 tRNA-binding" evidence="1">
    <location>
        <begin position="64"/>
        <end position="211"/>
    </location>
</feature>
<gene>
    <name evidence="2" type="ORF">CUR37_01685</name>
</gene>
<dbReference type="GO" id="GO:0004826">
    <property type="term" value="F:phenylalanine-tRNA ligase activity"/>
    <property type="evidence" value="ECO:0007669"/>
    <property type="project" value="InterPro"/>
</dbReference>
<reference evidence="2 3" key="1">
    <citation type="submission" date="2016-09" db="EMBL/GenBank/DDBJ databases">
        <authorList>
            <person name="Inglin R.C."/>
        </authorList>
    </citation>
    <scope>NUCLEOTIDE SEQUENCE [LARGE SCALE GENOMIC DNA]</scope>
    <source>
        <strain evidence="2 3">RI-517</strain>
    </source>
</reference>
<dbReference type="EMBL" id="MKGH01000006">
    <property type="protein sequence ID" value="PKX79665.1"/>
    <property type="molecule type" value="Genomic_DNA"/>
</dbReference>
<dbReference type="SMART" id="SM00873">
    <property type="entry name" value="B3_4"/>
    <property type="match status" value="1"/>
</dbReference>
<proteinExistence type="predicted"/>
<dbReference type="Proteomes" id="UP000234349">
    <property type="component" value="Unassembled WGS sequence"/>
</dbReference>
<dbReference type="GO" id="GO:0003723">
    <property type="term" value="F:RNA binding"/>
    <property type="evidence" value="ECO:0007669"/>
    <property type="project" value="InterPro"/>
</dbReference>
<evidence type="ECO:0000313" key="3">
    <source>
        <dbReference type="Proteomes" id="UP000234349"/>
    </source>
</evidence>
<dbReference type="InterPro" id="IPR020825">
    <property type="entry name" value="Phe-tRNA_synthase-like_B3/B4"/>
</dbReference>
<protein>
    <recommendedName>
        <fullName evidence="1">B3/B4 tRNA-binding domain-containing protein</fullName>
    </recommendedName>
</protein>
<dbReference type="Pfam" id="PF03483">
    <property type="entry name" value="B3_4"/>
    <property type="match status" value="1"/>
</dbReference>
<sequence length="222" mass="24126">MEDLHTTITKQANLEQAQLVTATFGFTNSKKDTAFWDTTLTPLLNEIEADLTLEQIRELPNITATKKAYKAVGLDAARHRPSSDSLLRRVVKGQGLYQINALVDVNNYLSLKLQLPIGSYDLAKIDGPISYQVAEEGAEYAGIGKGAINISHFPTLVDQQDAFGSPISDSTRAMIAPETTEAMLVVYAFGQSPAQLAAIEQTVKTVLQAAFNPEEITTEIIA</sequence>
<dbReference type="SUPFAM" id="SSF56037">
    <property type="entry name" value="PheT/TilS domain"/>
    <property type="match status" value="1"/>
</dbReference>
<dbReference type="PANTHER" id="PTHR39209">
    <property type="match status" value="1"/>
</dbReference>
<comment type="caution">
    <text evidence="2">The sequence shown here is derived from an EMBL/GenBank/DDBJ whole genome shotgun (WGS) entry which is preliminary data.</text>
</comment>
<evidence type="ECO:0000313" key="2">
    <source>
        <dbReference type="EMBL" id="PKX79665.1"/>
    </source>
</evidence>
<dbReference type="AlphaFoldDB" id="A0AAX0VD90"/>
<evidence type="ECO:0000259" key="1">
    <source>
        <dbReference type="SMART" id="SM00873"/>
    </source>
</evidence>
<accession>A0AAX0VD90</accession>
<organism evidence="2 3">
    <name type="scientific">Latilactobacillus sakei</name>
    <name type="common">Lactobacillus sakei</name>
    <dbReference type="NCBI Taxonomy" id="1599"/>
    <lineage>
        <taxon>Bacteria</taxon>
        <taxon>Bacillati</taxon>
        <taxon>Bacillota</taxon>
        <taxon>Bacilli</taxon>
        <taxon>Lactobacillales</taxon>
        <taxon>Lactobacillaceae</taxon>
        <taxon>Latilactobacillus</taxon>
    </lineage>
</organism>
<dbReference type="Gene3D" id="3.50.40.10">
    <property type="entry name" value="Phenylalanyl-trna Synthetase, Chain B, domain 3"/>
    <property type="match status" value="1"/>
</dbReference>